<accession>A0A8R1HQL2</accession>
<sequence length="330" mass="38169">MPVPTCLREKHQHRVTGGAEMSQNMSVSDVPFLLRGVNAPAVQRQRTEINSNFQRFNPNLQKCPSKIISCLINGIIDGNEAYTKDAGNESTRVYNLPDAIRACELNFTEVDFKLSSGTIQNSLPKLINLAVKCPIFQEERRLVFIMIGCIRTVLIVYDRDFDSLTLFDTHMHLWHDASRNQTLKHGALVSTCSFSQLNSFAQWVQHFVFPDIKRTAEEFEISLVQLSTRGELKKLQNECSIQRKFKKPTRFPVFQSNNSKENKENCRPERARLSSSPQHSLETAIDKSEDRHKKKLRLKKWWRKLRVFKKAERKQVFGKTVPAFLKNNIF</sequence>
<dbReference type="AlphaFoldDB" id="A0A8R1HQL2"/>
<protein>
    <submittedName>
        <fullName evidence="2">Uncharacterized protein</fullName>
    </submittedName>
</protein>
<feature type="compositionally biased region" description="Basic and acidic residues" evidence="1">
    <location>
        <begin position="260"/>
        <end position="272"/>
    </location>
</feature>
<reference evidence="2" key="2">
    <citation type="submission" date="2022-06" db="UniProtKB">
        <authorList>
            <consortium name="EnsemblMetazoa"/>
        </authorList>
    </citation>
    <scope>IDENTIFICATION</scope>
    <source>
        <strain evidence="2">DF5081</strain>
    </source>
</reference>
<organism evidence="2 3">
    <name type="scientific">Caenorhabditis japonica</name>
    <dbReference type="NCBI Taxonomy" id="281687"/>
    <lineage>
        <taxon>Eukaryota</taxon>
        <taxon>Metazoa</taxon>
        <taxon>Ecdysozoa</taxon>
        <taxon>Nematoda</taxon>
        <taxon>Chromadorea</taxon>
        <taxon>Rhabditida</taxon>
        <taxon>Rhabditina</taxon>
        <taxon>Rhabditomorpha</taxon>
        <taxon>Rhabditoidea</taxon>
        <taxon>Rhabditidae</taxon>
        <taxon>Peloderinae</taxon>
        <taxon>Caenorhabditis</taxon>
    </lineage>
</organism>
<evidence type="ECO:0000313" key="2">
    <source>
        <dbReference type="EnsemblMetazoa" id="CJA04953.1"/>
    </source>
</evidence>
<dbReference type="PANTHER" id="PTHR37962">
    <property type="entry name" value="MALE STERILE (3) 76CA"/>
    <property type="match status" value="1"/>
</dbReference>
<dbReference type="PANTHER" id="PTHR37962:SF2">
    <property type="entry name" value="MALE STERILE (3) 76CA"/>
    <property type="match status" value="1"/>
</dbReference>
<evidence type="ECO:0000313" key="3">
    <source>
        <dbReference type="Proteomes" id="UP000005237"/>
    </source>
</evidence>
<reference evidence="3" key="1">
    <citation type="submission" date="2010-08" db="EMBL/GenBank/DDBJ databases">
        <authorList>
            <consortium name="Caenorhabditis japonica Sequencing Consortium"/>
            <person name="Wilson R.K."/>
        </authorList>
    </citation>
    <scope>NUCLEOTIDE SEQUENCE [LARGE SCALE GENOMIC DNA]</scope>
    <source>
        <strain evidence="3">DF5081</strain>
    </source>
</reference>
<proteinExistence type="predicted"/>
<dbReference type="Proteomes" id="UP000005237">
    <property type="component" value="Unassembled WGS sequence"/>
</dbReference>
<dbReference type="EnsemblMetazoa" id="CJA04953.1">
    <property type="protein sequence ID" value="CJA04953.1"/>
    <property type="gene ID" value="WBGene00124156"/>
</dbReference>
<evidence type="ECO:0000256" key="1">
    <source>
        <dbReference type="SAM" id="MobiDB-lite"/>
    </source>
</evidence>
<keyword evidence="3" id="KW-1185">Reference proteome</keyword>
<feature type="region of interest" description="Disordered" evidence="1">
    <location>
        <begin position="252"/>
        <end position="288"/>
    </location>
</feature>
<name>A0A8R1HQL2_CAEJA</name>